<organism evidence="2 3">
    <name type="scientific">Kwoniella mangroviensis CBS 10435</name>
    <dbReference type="NCBI Taxonomy" id="1331196"/>
    <lineage>
        <taxon>Eukaryota</taxon>
        <taxon>Fungi</taxon>
        <taxon>Dikarya</taxon>
        <taxon>Basidiomycota</taxon>
        <taxon>Agaricomycotina</taxon>
        <taxon>Tremellomycetes</taxon>
        <taxon>Tremellales</taxon>
        <taxon>Cryptococcaceae</taxon>
        <taxon>Kwoniella</taxon>
    </lineage>
</organism>
<accession>A0A1B9IHF7</accession>
<dbReference type="InterPro" id="IPR036291">
    <property type="entry name" value="NAD(P)-bd_dom_sf"/>
</dbReference>
<reference evidence="2 3" key="1">
    <citation type="submission" date="2013-07" db="EMBL/GenBank/DDBJ databases">
        <title>The Genome Sequence of Kwoniella mangroviensis CBS10435.</title>
        <authorList>
            <consortium name="The Broad Institute Genome Sequencing Platform"/>
            <person name="Cuomo C."/>
            <person name="Litvintseva A."/>
            <person name="Chen Y."/>
            <person name="Heitman J."/>
            <person name="Sun S."/>
            <person name="Springer D."/>
            <person name="Dromer F."/>
            <person name="Young S.K."/>
            <person name="Zeng Q."/>
            <person name="Gargeya S."/>
            <person name="Fitzgerald M."/>
            <person name="Abouelleil A."/>
            <person name="Alvarado L."/>
            <person name="Berlin A.M."/>
            <person name="Chapman S.B."/>
            <person name="Dewar J."/>
            <person name="Goldberg J."/>
            <person name="Griggs A."/>
            <person name="Gujja S."/>
            <person name="Hansen M."/>
            <person name="Howarth C."/>
            <person name="Imamovic A."/>
            <person name="Larimer J."/>
            <person name="McCowan C."/>
            <person name="Murphy C."/>
            <person name="Pearson M."/>
            <person name="Priest M."/>
            <person name="Roberts A."/>
            <person name="Saif S."/>
            <person name="Shea T."/>
            <person name="Sykes S."/>
            <person name="Wortman J."/>
            <person name="Nusbaum C."/>
            <person name="Birren B."/>
        </authorList>
    </citation>
    <scope>NUCLEOTIDE SEQUENCE [LARGE SCALE GENOMIC DNA]</scope>
    <source>
        <strain evidence="2 3">CBS 10435</strain>
    </source>
</reference>
<dbReference type="Pfam" id="PF13460">
    <property type="entry name" value="NAD_binding_10"/>
    <property type="match status" value="1"/>
</dbReference>
<sequence>MEAVFLGASKGIGYFTVLNLLQNNQNWKATLLLRKPDVFDDNHLIKPFIENGRLRIVQGDAANEDDLKKLFEGKKVDLVMSSIGAAPQFGLSGIKIDQPDLCTRGSIALLHVLENLPQDVPPRVIVCSSMGIGEAHKDMPLAMRLLYSWLLDKPHQDKKSLEYLFHRSAIHLPTQTSPHDIPPESLLSKQAIESTKANFLPEVIIVRPAFMPTEEPFDAVPGPKDKVGVEEGLSCYTIKRSDVGRFIIEDCLPGEGTDDKWVNKCPVVGYI</sequence>
<dbReference type="PANTHER" id="PTHR15020:SF50">
    <property type="entry name" value="UPF0659 PROTEIN YMR090W"/>
    <property type="match status" value="1"/>
</dbReference>
<evidence type="ECO:0000313" key="3">
    <source>
        <dbReference type="Proteomes" id="UP000092583"/>
    </source>
</evidence>
<dbReference type="PANTHER" id="PTHR15020">
    <property type="entry name" value="FLAVIN REDUCTASE-RELATED"/>
    <property type="match status" value="1"/>
</dbReference>
<proteinExistence type="predicted"/>
<keyword evidence="3" id="KW-1185">Reference proteome</keyword>
<dbReference type="STRING" id="1331196.A0A1B9IHF7"/>
<dbReference type="SUPFAM" id="SSF51735">
    <property type="entry name" value="NAD(P)-binding Rossmann-fold domains"/>
    <property type="match status" value="1"/>
</dbReference>
<feature type="domain" description="NAD(P)-binding" evidence="1">
    <location>
        <begin position="7"/>
        <end position="158"/>
    </location>
</feature>
<name>A0A1B9IHF7_9TREE</name>
<dbReference type="EMBL" id="KI669468">
    <property type="protein sequence ID" value="OCF54965.1"/>
    <property type="molecule type" value="Genomic_DNA"/>
</dbReference>
<dbReference type="InterPro" id="IPR016040">
    <property type="entry name" value="NAD(P)-bd_dom"/>
</dbReference>
<dbReference type="OrthoDB" id="63935at2759"/>
<dbReference type="Proteomes" id="UP000092583">
    <property type="component" value="Unassembled WGS sequence"/>
</dbReference>
<dbReference type="AlphaFoldDB" id="A0A1B9IHF7"/>
<dbReference type="Gene3D" id="3.40.50.720">
    <property type="entry name" value="NAD(P)-binding Rossmann-like Domain"/>
    <property type="match status" value="1"/>
</dbReference>
<reference evidence="3" key="2">
    <citation type="submission" date="2013-12" db="EMBL/GenBank/DDBJ databases">
        <title>Evolution of pathogenesis and genome organization in the Tremellales.</title>
        <authorList>
            <person name="Cuomo C."/>
            <person name="Litvintseva A."/>
            <person name="Heitman J."/>
            <person name="Chen Y."/>
            <person name="Sun S."/>
            <person name="Springer D."/>
            <person name="Dromer F."/>
            <person name="Young S."/>
            <person name="Zeng Q."/>
            <person name="Chapman S."/>
            <person name="Gujja S."/>
            <person name="Saif S."/>
            <person name="Birren B."/>
        </authorList>
    </citation>
    <scope>NUCLEOTIDE SEQUENCE [LARGE SCALE GENOMIC DNA]</scope>
    <source>
        <strain evidence="3">CBS 10435</strain>
    </source>
</reference>
<protein>
    <recommendedName>
        <fullName evidence="1">NAD(P)-binding domain-containing protein</fullName>
    </recommendedName>
</protein>
<gene>
    <name evidence="2" type="ORF">L486_07621</name>
</gene>
<evidence type="ECO:0000259" key="1">
    <source>
        <dbReference type="Pfam" id="PF13460"/>
    </source>
</evidence>
<evidence type="ECO:0000313" key="2">
    <source>
        <dbReference type="EMBL" id="OCF54965.1"/>
    </source>
</evidence>